<name>A0A512DN30_9PROT</name>
<dbReference type="Proteomes" id="UP000321523">
    <property type="component" value="Unassembled WGS sequence"/>
</dbReference>
<dbReference type="PANTHER" id="PTHR35037">
    <property type="entry name" value="C-TERMINAL REGION OF AIDA-LIKE PROTEIN"/>
    <property type="match status" value="1"/>
</dbReference>
<dbReference type="PANTHER" id="PTHR35037:SF3">
    <property type="entry name" value="C-TERMINAL REGION OF AIDA-LIKE PROTEIN"/>
    <property type="match status" value="1"/>
</dbReference>
<dbReference type="NCBIfam" id="TIGR02601">
    <property type="entry name" value="autotrns_rpt"/>
    <property type="match status" value="1"/>
</dbReference>
<sequence length="1396" mass="141672">MPYQFPAYVELRRDIVINSDLWSETSKILSADFGFEGIIGIPGLTTAADLNRAVAAGAGVNGKLATLTPTPPLRNLTSAVPVAGLLAGGYGATVVQGDALPVVFSWPLLPSTVSPTDIAIRLNTGQVVTPSAAALNPNYDYNERNVIVVFGQFGNRLAPGTPGAVYPVSVEIVADDTPLKVIGPNGPQSAVGLTAASRNPYVAGPAMLGARLTWLSSVGDFAPASLGGNIRNDGASLYPGNAVYRLRLLTSGGFSPDGVSGKLPNEFARYFRLEARNASGQIVAIDRDGVSYDLGPGIGSLKVLGLAELGAPANGTTSVYGPYYREDHDNLIDIILSGDETAIRSLVNVVLPTAAVTGYSDIYTPGGPGTTPKPGTIYTKPALPQTIAIDVKLDEQGTVNHAAQMVADYDAADGLPVVFRLHHPGTADTIYTASTKQARSLIARGYVEQGVPFSNEPNHSALIGVQEFHSAAGTDHIYTADAAEVSRLRQAGSGYADQGTVFTAIGKPAAGAGPIYRFHSAAFGDHLYTPDLTEGFSKNGYAYEGISWYSAVLLPGLSGDVVFDRSDALDFSDALTGAGTLTKRGTGTLTLSASNSMTGTNAIADGVLNVTGSLTGSATTVARGATLTGTGTVGAVTASGTIAPGASIGTLSATGPVTFESGSAFAVEIGPAQADRLAVASSVALSGGTLRILPQQGSYLTGMSYDVITATGGIAGRFSTVDVVNPERLRGLVLNAGNSGSALRLSLADDVMLTGGPDTVTLIGRSLMSGITGLGADDTVVFLGASNSVKGDIAGSGSLVVGSSDGAATTLALETGTQSFGTVVTRPGATLAVNSRLQAQSPLLNGGTLGGDGTVSGMVVNTGTLSPGNSPGILTVDGSIINFGDAAALRIEVDGPTAGSGDGFHDRIAVTGTPGSFTASGTLVPVTRGFAEAEASGYTPALGQSFDIVGATGGVLGGFSGLTQPATGLPAGTRFDVSYGTDSLFLAVTPASYASLDGLTANQRAVADTVEALRPAAGTRSGTDRDSLFNSLYLTTAPAIPAALDQLSGVVHAEAVTATLGTGRLFGELLADRTAAVRGGSAGTAIGPLTSFSLGATDTGTAGATTPAGNGSAEGGSMSDPATPNVWGRAVARFANMTGDGNAAGFKSTTGGFAFGLDGKMAPDIDLGVAFGYFRTDVDARGNGGSIDTDSYAVAAYGNYSTGDLFADGSLSYALSDYDSRRPIRFGGMDRTADGSSQGHGFGAALAVGYTWRTQGAIVEPAASVRYDRISRNGFSESGAQSLGLAVGDMTMDTVRTGLGIRAAKRYDLGGMVAEPEVRVRWDHDFLDRAADSRVTLAGAPFQVSGTEAGRDAAVLGTGFVAYLENSLEGFAGYDVELRDGSSAHRVSAGLRYRLP</sequence>
<evidence type="ECO:0000256" key="2">
    <source>
        <dbReference type="SAM" id="MobiDB-lite"/>
    </source>
</evidence>
<organism evidence="4 5">
    <name type="scientific">Skermanella aerolata</name>
    <dbReference type="NCBI Taxonomy" id="393310"/>
    <lineage>
        <taxon>Bacteria</taxon>
        <taxon>Pseudomonadati</taxon>
        <taxon>Pseudomonadota</taxon>
        <taxon>Alphaproteobacteria</taxon>
        <taxon>Rhodospirillales</taxon>
        <taxon>Azospirillaceae</taxon>
        <taxon>Skermanella</taxon>
    </lineage>
</organism>
<dbReference type="Pfam" id="PF18885">
    <property type="entry name" value="DUF5648"/>
    <property type="match status" value="1"/>
</dbReference>
<reference evidence="4 5" key="1">
    <citation type="submission" date="2019-07" db="EMBL/GenBank/DDBJ databases">
        <title>Whole genome shotgun sequence of Skermanella aerolata NBRC 106429.</title>
        <authorList>
            <person name="Hosoyama A."/>
            <person name="Uohara A."/>
            <person name="Ohji S."/>
            <person name="Ichikawa N."/>
        </authorList>
    </citation>
    <scope>NUCLEOTIDE SEQUENCE [LARGE SCALE GENOMIC DNA]</scope>
    <source>
        <strain evidence="4 5">NBRC 106429</strain>
    </source>
</reference>
<dbReference type="EMBL" id="BJYZ01000007">
    <property type="protein sequence ID" value="GEO37884.1"/>
    <property type="molecule type" value="Genomic_DNA"/>
</dbReference>
<dbReference type="InterPro" id="IPR043708">
    <property type="entry name" value="DUF5648"/>
</dbReference>
<keyword evidence="5" id="KW-1185">Reference proteome</keyword>
<evidence type="ECO:0000259" key="3">
    <source>
        <dbReference type="PROSITE" id="PS51208"/>
    </source>
</evidence>
<dbReference type="InterPro" id="IPR036709">
    <property type="entry name" value="Autotransporte_beta_dom_sf"/>
</dbReference>
<dbReference type="InterPro" id="IPR006315">
    <property type="entry name" value="OM_autotransptr_brl_dom"/>
</dbReference>
<dbReference type="InterPro" id="IPR051551">
    <property type="entry name" value="Autotransporter_adhesion"/>
</dbReference>
<gene>
    <name evidence="4" type="ORF">SAE02_20320</name>
</gene>
<keyword evidence="1" id="KW-0732">Signal</keyword>
<dbReference type="Pfam" id="PF03797">
    <property type="entry name" value="Autotransporter"/>
    <property type="match status" value="1"/>
</dbReference>
<dbReference type="SMART" id="SM00869">
    <property type="entry name" value="Autotransporter"/>
    <property type="match status" value="1"/>
</dbReference>
<evidence type="ECO:0000313" key="5">
    <source>
        <dbReference type="Proteomes" id="UP000321523"/>
    </source>
</evidence>
<evidence type="ECO:0000313" key="4">
    <source>
        <dbReference type="EMBL" id="GEO37884.1"/>
    </source>
</evidence>
<proteinExistence type="predicted"/>
<dbReference type="PROSITE" id="PS51208">
    <property type="entry name" value="AUTOTRANSPORTER"/>
    <property type="match status" value="1"/>
</dbReference>
<dbReference type="InterPro" id="IPR005546">
    <property type="entry name" value="Autotransporte_beta"/>
</dbReference>
<protein>
    <recommendedName>
        <fullName evidence="3">Autotransporter domain-containing protein</fullName>
    </recommendedName>
</protein>
<feature type="region of interest" description="Disordered" evidence="2">
    <location>
        <begin position="1097"/>
        <end position="1122"/>
    </location>
</feature>
<comment type="caution">
    <text evidence="4">The sequence shown here is derived from an EMBL/GenBank/DDBJ whole genome shotgun (WGS) entry which is preliminary data.</text>
</comment>
<dbReference type="Gene3D" id="2.40.128.130">
    <property type="entry name" value="Autotransporter beta-domain"/>
    <property type="match status" value="1"/>
</dbReference>
<dbReference type="Pfam" id="PF12951">
    <property type="entry name" value="PATR"/>
    <property type="match status" value="1"/>
</dbReference>
<feature type="compositionally biased region" description="Low complexity" evidence="2">
    <location>
        <begin position="1097"/>
        <end position="1111"/>
    </location>
</feature>
<dbReference type="InterPro" id="IPR011050">
    <property type="entry name" value="Pectin_lyase_fold/virulence"/>
</dbReference>
<feature type="domain" description="Autotransporter" evidence="3">
    <location>
        <begin position="1119"/>
        <end position="1395"/>
    </location>
</feature>
<dbReference type="NCBIfam" id="TIGR01414">
    <property type="entry name" value="autotrans_barl"/>
    <property type="match status" value="2"/>
</dbReference>
<dbReference type="InterPro" id="IPR013425">
    <property type="entry name" value="Autotrns_rpt"/>
</dbReference>
<dbReference type="SUPFAM" id="SSF103515">
    <property type="entry name" value="Autotransporter"/>
    <property type="match status" value="1"/>
</dbReference>
<dbReference type="SUPFAM" id="SSF51126">
    <property type="entry name" value="Pectin lyase-like"/>
    <property type="match status" value="1"/>
</dbReference>
<accession>A0A512DN30</accession>
<dbReference type="GO" id="GO:0019867">
    <property type="term" value="C:outer membrane"/>
    <property type="evidence" value="ECO:0007669"/>
    <property type="project" value="InterPro"/>
</dbReference>
<evidence type="ECO:0000256" key="1">
    <source>
        <dbReference type="ARBA" id="ARBA00022729"/>
    </source>
</evidence>